<accession>A0A1M7JYF5</accession>
<dbReference type="RefSeq" id="WP_073288085.1">
    <property type="nucleotide sequence ID" value="NZ_FRCP01000012.1"/>
</dbReference>
<gene>
    <name evidence="1" type="ORF">SAMN02746066_02474</name>
</gene>
<name>A0A1M7JYF5_9FIRM</name>
<organism evidence="1 2">
    <name type="scientific">Anaerosporobacter mobilis DSM 15930</name>
    <dbReference type="NCBI Taxonomy" id="1120996"/>
    <lineage>
        <taxon>Bacteria</taxon>
        <taxon>Bacillati</taxon>
        <taxon>Bacillota</taxon>
        <taxon>Clostridia</taxon>
        <taxon>Lachnospirales</taxon>
        <taxon>Lachnospiraceae</taxon>
        <taxon>Anaerosporobacter</taxon>
    </lineage>
</organism>
<evidence type="ECO:0000313" key="1">
    <source>
        <dbReference type="EMBL" id="SHM57753.1"/>
    </source>
</evidence>
<proteinExistence type="predicted"/>
<keyword evidence="2" id="KW-1185">Reference proteome</keyword>
<dbReference type="STRING" id="1120996.SAMN02746066_02474"/>
<dbReference type="AlphaFoldDB" id="A0A1M7JYF5"/>
<sequence length="198" mass="23071">MSAFLGPIHYWLYRKIEIQNNLANELANRLGKDTVEPALQSNFETLPEGDLENFIQTDNIHGWLQEKIHLVERRLAFTVEQLVESTITMAEIKEVAYEVGTQITDLTEETTAKEAFAFLNNTLLDGMPCDHVNMMKEEDDNQVVWIRTTNLHESFWSERSRLENYYDLVRDSFIQGCLVNTQLEYGNEAYREFVIKAK</sequence>
<dbReference type="EMBL" id="FRCP01000012">
    <property type="protein sequence ID" value="SHM57753.1"/>
    <property type="molecule type" value="Genomic_DNA"/>
</dbReference>
<evidence type="ECO:0000313" key="2">
    <source>
        <dbReference type="Proteomes" id="UP000184038"/>
    </source>
</evidence>
<protein>
    <submittedName>
        <fullName evidence="1">Uncharacterized protein</fullName>
    </submittedName>
</protein>
<dbReference type="OrthoDB" id="9777242at2"/>
<reference evidence="1 2" key="1">
    <citation type="submission" date="2016-11" db="EMBL/GenBank/DDBJ databases">
        <authorList>
            <person name="Jaros S."/>
            <person name="Januszkiewicz K."/>
            <person name="Wedrychowicz H."/>
        </authorList>
    </citation>
    <scope>NUCLEOTIDE SEQUENCE [LARGE SCALE GENOMIC DNA]</scope>
    <source>
        <strain evidence="1 2">DSM 15930</strain>
    </source>
</reference>
<dbReference type="Proteomes" id="UP000184038">
    <property type="component" value="Unassembled WGS sequence"/>
</dbReference>